<evidence type="ECO:0000256" key="4">
    <source>
        <dbReference type="ARBA" id="ARBA00022630"/>
    </source>
</evidence>
<dbReference type="SUPFAM" id="SSF47203">
    <property type="entry name" value="Acyl-CoA dehydrogenase C-terminal domain-like"/>
    <property type="match status" value="1"/>
</dbReference>
<dbReference type="Pfam" id="PF02770">
    <property type="entry name" value="Acyl-CoA_dh_M"/>
    <property type="match status" value="1"/>
</dbReference>
<organism evidence="11 12">
    <name type="scientific">Aliisedimentitalea scapharcae</name>
    <dbReference type="NCBI Taxonomy" id="1524259"/>
    <lineage>
        <taxon>Bacteria</taxon>
        <taxon>Pseudomonadati</taxon>
        <taxon>Pseudomonadota</taxon>
        <taxon>Alphaproteobacteria</taxon>
        <taxon>Rhodobacterales</taxon>
        <taxon>Roseobacteraceae</taxon>
        <taxon>Aliisedimentitalea</taxon>
    </lineage>
</organism>
<name>A0ABZ2XXB7_9RHOB</name>
<dbReference type="Pfam" id="PF00441">
    <property type="entry name" value="Acyl-CoA_dh_1"/>
    <property type="match status" value="1"/>
</dbReference>
<keyword evidence="12" id="KW-1185">Reference proteome</keyword>
<dbReference type="InterPro" id="IPR050741">
    <property type="entry name" value="Acyl-CoA_dehydrogenase"/>
</dbReference>
<dbReference type="PANTHER" id="PTHR48083">
    <property type="entry name" value="MEDIUM-CHAIN SPECIFIC ACYL-COA DEHYDROGENASE, MITOCHONDRIAL-RELATED"/>
    <property type="match status" value="1"/>
</dbReference>
<dbReference type="Gene3D" id="2.40.110.10">
    <property type="entry name" value="Butyryl-CoA Dehydrogenase, subunit A, domain 2"/>
    <property type="match status" value="1"/>
</dbReference>
<dbReference type="InterPro" id="IPR013786">
    <property type="entry name" value="AcylCoA_DH/ox_N"/>
</dbReference>
<dbReference type="Gene3D" id="1.10.540.10">
    <property type="entry name" value="Acyl-CoA dehydrogenase/oxidase, N-terminal domain"/>
    <property type="match status" value="1"/>
</dbReference>
<accession>A0ABZ2XXB7</accession>
<dbReference type="Pfam" id="PF02771">
    <property type="entry name" value="Acyl-CoA_dh_N"/>
    <property type="match status" value="1"/>
</dbReference>
<keyword evidence="6 7" id="KW-0560">Oxidoreductase</keyword>
<dbReference type="InterPro" id="IPR037069">
    <property type="entry name" value="AcylCoA_DH/ox_N_sf"/>
</dbReference>
<evidence type="ECO:0000313" key="12">
    <source>
        <dbReference type="Proteomes" id="UP001623232"/>
    </source>
</evidence>
<dbReference type="InterPro" id="IPR009100">
    <property type="entry name" value="AcylCoA_DH/oxidase_NM_dom_sf"/>
</dbReference>
<reference evidence="11 12" key="1">
    <citation type="submission" date="2023-04" db="EMBL/GenBank/DDBJ databases">
        <title>Complete genome sequence of Alisedimentitalea scapharcae.</title>
        <authorList>
            <person name="Rong J.-C."/>
            <person name="Yi M.-L."/>
            <person name="Zhao Q."/>
        </authorList>
    </citation>
    <scope>NUCLEOTIDE SEQUENCE [LARGE SCALE GENOMIC DNA]</scope>
    <source>
        <strain evidence="11 12">KCTC 42119</strain>
    </source>
</reference>
<dbReference type="Gene3D" id="1.20.140.10">
    <property type="entry name" value="Butyryl-CoA Dehydrogenase, subunit A, domain 3"/>
    <property type="match status" value="1"/>
</dbReference>
<evidence type="ECO:0000256" key="2">
    <source>
        <dbReference type="ARBA" id="ARBA00009347"/>
    </source>
</evidence>
<evidence type="ECO:0000256" key="7">
    <source>
        <dbReference type="RuleBase" id="RU362125"/>
    </source>
</evidence>
<evidence type="ECO:0000256" key="1">
    <source>
        <dbReference type="ARBA" id="ARBA00001974"/>
    </source>
</evidence>
<comment type="subunit">
    <text evidence="3">Homodimer.</text>
</comment>
<proteinExistence type="inferred from homology"/>
<evidence type="ECO:0000259" key="8">
    <source>
        <dbReference type="Pfam" id="PF00441"/>
    </source>
</evidence>
<dbReference type="InterPro" id="IPR046373">
    <property type="entry name" value="Acyl-CoA_Oxase/DH_mid-dom_sf"/>
</dbReference>
<evidence type="ECO:0000259" key="9">
    <source>
        <dbReference type="Pfam" id="PF02770"/>
    </source>
</evidence>
<comment type="cofactor">
    <cofactor evidence="1 7">
        <name>FAD</name>
        <dbReference type="ChEBI" id="CHEBI:57692"/>
    </cofactor>
</comment>
<dbReference type="InterPro" id="IPR036250">
    <property type="entry name" value="AcylCo_DH-like_C"/>
</dbReference>
<dbReference type="PANTHER" id="PTHR48083:SF13">
    <property type="entry name" value="ACYL-COA DEHYDROGENASE FAMILY MEMBER 11"/>
    <property type="match status" value="1"/>
</dbReference>
<evidence type="ECO:0000256" key="6">
    <source>
        <dbReference type="ARBA" id="ARBA00023002"/>
    </source>
</evidence>
<feature type="domain" description="Acyl-CoA dehydrogenase/oxidase N-terminal" evidence="10">
    <location>
        <begin position="10"/>
        <end position="133"/>
    </location>
</feature>
<evidence type="ECO:0000256" key="3">
    <source>
        <dbReference type="ARBA" id="ARBA00011738"/>
    </source>
</evidence>
<dbReference type="InterPro" id="IPR006091">
    <property type="entry name" value="Acyl-CoA_Oxase/DH_mid-dom"/>
</dbReference>
<keyword evidence="5 7" id="KW-0274">FAD</keyword>
<evidence type="ECO:0000256" key="5">
    <source>
        <dbReference type="ARBA" id="ARBA00022827"/>
    </source>
</evidence>
<sequence length="411" mass="46020">MDMNFGMRAENRALLDRVAVMVRDEIMPLEEEYQAEIAKGDRWQYTARQTEILEGLKAKAKAEGLWNFWLTDSDRGFGLSTVEYAYFAEEMGKTPLGAEVFNCSAPDTGNMEVFERYSSDGLKKQWLEPLLDGQIRSAYLMTEPDVASSDATNISMSCVRDGDHYVLNGEKWWASGAGDPRCKVYIVMVKTGGDDLPVHKRQSMIVVAADSPGIETLRPMEVYGHDDAPHGHMHMRFTNVRVPAENILLGEGRGFEIAQGRLGPGRIHHCMRAIGQAESALERLCRRSLQREAFGKKLAHLGANYDIIAECRMEIEMARLLCLKAAWYMDQGDARAAAPWISQIKVVAPRVALKVIDEAVQMHGGQGISQDTPLGIAWTHVRTLRLADGPDAVHRRQVARGELRKYTQEKV</sequence>
<comment type="similarity">
    <text evidence="2 7">Belongs to the acyl-CoA dehydrogenase family.</text>
</comment>
<evidence type="ECO:0000313" key="11">
    <source>
        <dbReference type="EMBL" id="WZK90037.1"/>
    </source>
</evidence>
<evidence type="ECO:0000259" key="10">
    <source>
        <dbReference type="Pfam" id="PF02771"/>
    </source>
</evidence>
<dbReference type="InterPro" id="IPR009075">
    <property type="entry name" value="AcylCo_DH/oxidase_C"/>
</dbReference>
<feature type="domain" description="Acyl-CoA oxidase/dehydrogenase middle" evidence="9">
    <location>
        <begin position="138"/>
        <end position="235"/>
    </location>
</feature>
<feature type="domain" description="Acyl-CoA dehydrogenase/oxidase C-terminal" evidence="8">
    <location>
        <begin position="252"/>
        <end position="401"/>
    </location>
</feature>
<keyword evidence="4 7" id="KW-0285">Flavoprotein</keyword>
<dbReference type="EMBL" id="CP123584">
    <property type="protein sequence ID" value="WZK90037.1"/>
    <property type="molecule type" value="Genomic_DNA"/>
</dbReference>
<dbReference type="RefSeq" id="WP_406648547.1">
    <property type="nucleotide sequence ID" value="NZ_CP123584.1"/>
</dbReference>
<dbReference type="SUPFAM" id="SSF56645">
    <property type="entry name" value="Acyl-CoA dehydrogenase NM domain-like"/>
    <property type="match status" value="1"/>
</dbReference>
<gene>
    <name evidence="11" type="ORF">QEZ52_05685</name>
</gene>
<protein>
    <submittedName>
        <fullName evidence="11">Acyl-CoA dehydrogenase family protein</fullName>
    </submittedName>
</protein>
<dbReference type="Proteomes" id="UP001623232">
    <property type="component" value="Chromosome"/>
</dbReference>